<dbReference type="RefSeq" id="XP_018526359.1">
    <property type="nucleotide sequence ID" value="XM_018670843.2"/>
</dbReference>
<gene>
    <name evidence="4" type="primary">LOC108879547</name>
</gene>
<dbReference type="Proteomes" id="UP000694890">
    <property type="component" value="Linkage group LG11"/>
</dbReference>
<evidence type="ECO:0000313" key="4">
    <source>
        <dbReference type="RefSeq" id="XP_018526359.1"/>
    </source>
</evidence>
<feature type="compositionally biased region" description="Polar residues" evidence="1">
    <location>
        <begin position="203"/>
        <end position="242"/>
    </location>
</feature>
<feature type="compositionally biased region" description="Low complexity" evidence="1">
    <location>
        <begin position="107"/>
        <end position="129"/>
    </location>
</feature>
<accession>A0AAJ7LM97</accession>
<keyword evidence="2" id="KW-0732">Signal</keyword>
<evidence type="ECO:0000313" key="3">
    <source>
        <dbReference type="Proteomes" id="UP000694890"/>
    </source>
</evidence>
<feature type="compositionally biased region" description="Low complexity" evidence="1">
    <location>
        <begin position="178"/>
        <end position="193"/>
    </location>
</feature>
<evidence type="ECO:0000256" key="2">
    <source>
        <dbReference type="SAM" id="SignalP"/>
    </source>
</evidence>
<organism evidence="3 4">
    <name type="scientific">Lates calcarifer</name>
    <name type="common">Barramundi</name>
    <name type="synonym">Holocentrus calcarifer</name>
    <dbReference type="NCBI Taxonomy" id="8187"/>
    <lineage>
        <taxon>Eukaryota</taxon>
        <taxon>Metazoa</taxon>
        <taxon>Chordata</taxon>
        <taxon>Craniata</taxon>
        <taxon>Vertebrata</taxon>
        <taxon>Euteleostomi</taxon>
        <taxon>Actinopterygii</taxon>
        <taxon>Neopterygii</taxon>
        <taxon>Teleostei</taxon>
        <taxon>Neoteleostei</taxon>
        <taxon>Acanthomorphata</taxon>
        <taxon>Carangaria</taxon>
        <taxon>Carangaria incertae sedis</taxon>
        <taxon>Centropomidae</taxon>
        <taxon>Lates</taxon>
    </lineage>
</organism>
<feature type="compositionally biased region" description="Basic and acidic residues" evidence="1">
    <location>
        <begin position="268"/>
        <end position="278"/>
    </location>
</feature>
<feature type="compositionally biased region" description="Polar residues" evidence="1">
    <location>
        <begin position="80"/>
        <end position="101"/>
    </location>
</feature>
<evidence type="ECO:0000256" key="1">
    <source>
        <dbReference type="SAM" id="MobiDB-lite"/>
    </source>
</evidence>
<feature type="region of interest" description="Disordered" evidence="1">
    <location>
        <begin position="151"/>
        <end position="278"/>
    </location>
</feature>
<feature type="chain" id="PRO_5042506875" evidence="2">
    <location>
        <begin position="23"/>
        <end position="278"/>
    </location>
</feature>
<name>A0AAJ7LM97_LATCA</name>
<dbReference type="KEGG" id="lcf:108879547"/>
<feature type="compositionally biased region" description="Polar residues" evidence="1">
    <location>
        <begin position="158"/>
        <end position="169"/>
    </location>
</feature>
<proteinExistence type="predicted"/>
<reference evidence="4" key="1">
    <citation type="submission" date="2025-08" db="UniProtKB">
        <authorList>
            <consortium name="RefSeq"/>
        </authorList>
    </citation>
    <scope>IDENTIFICATION</scope>
    <source>
        <tissue evidence="4">Brain</tissue>
    </source>
</reference>
<dbReference type="AlphaFoldDB" id="A0AAJ7LM97"/>
<feature type="region of interest" description="Disordered" evidence="1">
    <location>
        <begin position="42"/>
        <end position="136"/>
    </location>
</feature>
<feature type="signal peptide" evidence="2">
    <location>
        <begin position="1"/>
        <end position="22"/>
    </location>
</feature>
<protein>
    <submittedName>
        <fullName evidence="4">Uncharacterized protein LOC108879547</fullName>
    </submittedName>
</protein>
<sequence>MAFGCVLWVSWICFLLFDGSDGLPAIKGYGYPYTSDLRNLGDDGEDEVLTSPTSERPVNGDLRDWGLENPAKPQPGLIKPQSTSLDVASLNSMDTSPSTSGAGHYAQAISSYKPASSSQSQAANSPGSSAHGGDSHNIPRLVFEQVFQYPSENKDPAPSSNDGASNTAGDYSLAHGMSEGSSSENASESSFPSYPANAGAQPVFTSGERSSSSLNFGQTSYWPHNDKTTSWLPQEPVSTQKVVSPWVSKPLLPPTPPPSYIIQSRNGYQRDSEVSKGL</sequence>
<dbReference type="GeneID" id="108879547"/>